<feature type="compositionally biased region" description="Low complexity" evidence="1">
    <location>
        <begin position="12"/>
        <end position="27"/>
    </location>
</feature>
<dbReference type="PANTHER" id="PTHR43735:SF2">
    <property type="entry name" value="FE-REGULATED PROTEIN 8"/>
    <property type="match status" value="1"/>
</dbReference>
<evidence type="ECO:0000259" key="2">
    <source>
        <dbReference type="Pfam" id="PF07992"/>
    </source>
</evidence>
<dbReference type="GO" id="GO:0004174">
    <property type="term" value="F:electron-transferring-flavoprotein dehydrogenase activity"/>
    <property type="evidence" value="ECO:0007669"/>
    <property type="project" value="TreeGrafter"/>
</dbReference>
<dbReference type="InParanoid" id="A0A316YKZ1"/>
<feature type="compositionally biased region" description="Basic residues" evidence="1">
    <location>
        <begin position="1"/>
        <end position="10"/>
    </location>
</feature>
<name>A0A316YKZ1_9BASI</name>
<keyword evidence="4" id="KW-1185">Reference proteome</keyword>
<gene>
    <name evidence="3" type="ORF">FA10DRAFT_266409</name>
</gene>
<feature type="compositionally biased region" description="Low complexity" evidence="1">
    <location>
        <begin position="179"/>
        <end position="210"/>
    </location>
</feature>
<dbReference type="AlphaFoldDB" id="A0A316YKZ1"/>
<reference evidence="3 4" key="1">
    <citation type="journal article" date="2018" name="Mol. Biol. Evol.">
        <title>Broad Genomic Sampling Reveals a Smut Pathogenic Ancestry of the Fungal Clade Ustilaginomycotina.</title>
        <authorList>
            <person name="Kijpornyongpan T."/>
            <person name="Mondo S.J."/>
            <person name="Barry K."/>
            <person name="Sandor L."/>
            <person name="Lee J."/>
            <person name="Lipzen A."/>
            <person name="Pangilinan J."/>
            <person name="LaButti K."/>
            <person name="Hainaut M."/>
            <person name="Henrissat B."/>
            <person name="Grigoriev I.V."/>
            <person name="Spatafora J.W."/>
            <person name="Aime M.C."/>
        </authorList>
    </citation>
    <scope>NUCLEOTIDE SEQUENCE [LARGE SCALE GENOMIC DNA]</scope>
    <source>
        <strain evidence="3 4">MCA 4198</strain>
    </source>
</reference>
<dbReference type="GO" id="GO:0050660">
    <property type="term" value="F:flavin adenine dinucleotide binding"/>
    <property type="evidence" value="ECO:0007669"/>
    <property type="project" value="TreeGrafter"/>
</dbReference>
<dbReference type="RefSeq" id="XP_025377059.1">
    <property type="nucleotide sequence ID" value="XM_025521482.1"/>
</dbReference>
<dbReference type="InterPro" id="IPR023753">
    <property type="entry name" value="FAD/NAD-binding_dom"/>
</dbReference>
<evidence type="ECO:0000313" key="3">
    <source>
        <dbReference type="EMBL" id="PWN89861.1"/>
    </source>
</evidence>
<accession>A0A316YKZ1</accession>
<dbReference type="STRING" id="215250.A0A316YKZ1"/>
<feature type="region of interest" description="Disordered" evidence="1">
    <location>
        <begin position="107"/>
        <end position="217"/>
    </location>
</feature>
<feature type="region of interest" description="Disordered" evidence="1">
    <location>
        <begin position="225"/>
        <end position="244"/>
    </location>
</feature>
<sequence length="777" mass="82668">MSSHKLRLRSHSATTATAATSSSSNNNTDDRRPISSDFSGSKNVVVVGGSYGGMHAATVLAQRLPPSHRVILVERNSHFNHLYVFPRFSTLPGHEHKAFIPYSSIFSNAPKRPLRPRSSKAKMNASARGSSSHLDAENRARSKADGKEKPQQRSGEEMLGMGSLAGRAFQRRDRGEGGSEASSSSSSTSSWDVPSASSMPSPSSSSRSSSTDGWREDDSMLSVGASLSSASSAASSTGYDGARDVEAKRKRAGIDAGNRAVERAIAAEAQTGAPNEQAQLGRPSIQVEELGSALDKGIDLTGAEDAEGDEESSGMTAAEGFHEASPHLVLQATVSSITPSHVIVEQPTQSGSAAKNKHLWSIDSVSIPYTHLVYALGSHLPDPLRTEARTKAAGMSWMRDIQARVKAANQVVLVGGGALGVEFATDIKSLYTDKDVTLIHSRQQLLPNFDVKVHEIALARLQNLGVKVVLGERLALTEGCPRGSTVKAGQEGYEQQKQEEEPHLEPAVCLPGDAKGEGFQAHRQGVCVGGGRKLVKTTGGKEFECDLLLLCTGQQPNSALMAQLSPTSVDPATRLVRVLPTLQVEVPDGGLAQMPFEAKPPCGDCDCFLDKKAAGGDVDAQEEEDSNSSSSSSSSNKDLGCLSNVYAIGDVADAFGALNAGYQAWNMAEVAADNIVRDIGWLDQHSSREEGGKVTEAEEEAEKRAHHANLVHYKPAPNMLKLSLGLGKMVFQGAPSEHPDENGRHRPEVTLKEDPADLAVEGVWQFMANHSTDDMTL</sequence>
<organism evidence="3 4">
    <name type="scientific">Acaromyces ingoldii</name>
    <dbReference type="NCBI Taxonomy" id="215250"/>
    <lineage>
        <taxon>Eukaryota</taxon>
        <taxon>Fungi</taxon>
        <taxon>Dikarya</taxon>
        <taxon>Basidiomycota</taxon>
        <taxon>Ustilaginomycotina</taxon>
        <taxon>Exobasidiomycetes</taxon>
        <taxon>Exobasidiales</taxon>
        <taxon>Cryptobasidiaceae</taxon>
        <taxon>Acaromyces</taxon>
    </lineage>
</organism>
<feature type="region of interest" description="Disordered" evidence="1">
    <location>
        <begin position="616"/>
        <end position="637"/>
    </location>
</feature>
<dbReference type="GO" id="GO:0005737">
    <property type="term" value="C:cytoplasm"/>
    <property type="evidence" value="ECO:0007669"/>
    <property type="project" value="TreeGrafter"/>
</dbReference>
<dbReference type="Gene3D" id="3.50.50.100">
    <property type="match status" value="1"/>
</dbReference>
<dbReference type="InterPro" id="IPR036188">
    <property type="entry name" value="FAD/NAD-bd_sf"/>
</dbReference>
<protein>
    <submittedName>
        <fullName evidence="3">FAD/NAD(P)-binding domain-containing protein</fullName>
    </submittedName>
</protein>
<feature type="domain" description="FAD/NAD(P)-binding" evidence="2">
    <location>
        <begin position="350"/>
        <end position="487"/>
    </location>
</feature>
<dbReference type="Pfam" id="PF07992">
    <property type="entry name" value="Pyr_redox_2"/>
    <property type="match status" value="1"/>
</dbReference>
<dbReference type="OrthoDB" id="202203at2759"/>
<evidence type="ECO:0000256" key="1">
    <source>
        <dbReference type="SAM" id="MobiDB-lite"/>
    </source>
</evidence>
<dbReference type="PANTHER" id="PTHR43735">
    <property type="entry name" value="APOPTOSIS-INDUCING FACTOR 1"/>
    <property type="match status" value="1"/>
</dbReference>
<feature type="compositionally biased region" description="Basic and acidic residues" evidence="1">
    <location>
        <begin position="134"/>
        <end position="156"/>
    </location>
</feature>
<feature type="compositionally biased region" description="Low complexity" evidence="1">
    <location>
        <begin position="225"/>
        <end position="236"/>
    </location>
</feature>
<proteinExistence type="predicted"/>
<feature type="compositionally biased region" description="Low complexity" evidence="1">
    <location>
        <begin position="627"/>
        <end position="636"/>
    </location>
</feature>
<dbReference type="GeneID" id="37043398"/>
<dbReference type="Gene3D" id="3.50.50.60">
    <property type="entry name" value="FAD/NAD(P)-binding domain"/>
    <property type="match status" value="2"/>
</dbReference>
<dbReference type="Proteomes" id="UP000245768">
    <property type="component" value="Unassembled WGS sequence"/>
</dbReference>
<dbReference type="EMBL" id="KZ819636">
    <property type="protein sequence ID" value="PWN89861.1"/>
    <property type="molecule type" value="Genomic_DNA"/>
</dbReference>
<evidence type="ECO:0000313" key="4">
    <source>
        <dbReference type="Proteomes" id="UP000245768"/>
    </source>
</evidence>
<feature type="region of interest" description="Disordered" evidence="1">
    <location>
        <begin position="1"/>
        <end position="39"/>
    </location>
</feature>
<dbReference type="SUPFAM" id="SSF51905">
    <property type="entry name" value="FAD/NAD(P)-binding domain"/>
    <property type="match status" value="2"/>
</dbReference>